<accession>A0A399J7X0</accession>
<dbReference type="AlphaFoldDB" id="A0A399J7X0"/>
<dbReference type="GO" id="GO:0043190">
    <property type="term" value="C:ATP-binding cassette (ABC) transporter complex"/>
    <property type="evidence" value="ECO:0007669"/>
    <property type="project" value="InterPro"/>
</dbReference>
<comment type="caution">
    <text evidence="6">The sequence shown here is derived from an EMBL/GenBank/DDBJ whole genome shotgun (WGS) entry which is preliminary data.</text>
</comment>
<dbReference type="SUPFAM" id="SSF53850">
    <property type="entry name" value="Periplasmic binding protein-like II"/>
    <property type="match status" value="1"/>
</dbReference>
<dbReference type="PANTHER" id="PTHR30290">
    <property type="entry name" value="PERIPLASMIC BINDING COMPONENT OF ABC TRANSPORTER"/>
    <property type="match status" value="1"/>
</dbReference>
<dbReference type="PANTHER" id="PTHR30290:SF64">
    <property type="entry name" value="ABC TRANSPORTER PERIPLASMIC BINDING PROTEIN"/>
    <property type="match status" value="1"/>
</dbReference>
<feature type="chain" id="PRO_5017252869" evidence="4">
    <location>
        <begin position="32"/>
        <end position="609"/>
    </location>
</feature>
<dbReference type="InterPro" id="IPR030678">
    <property type="entry name" value="Peptide/Ni-bd"/>
</dbReference>
<keyword evidence="3 4" id="KW-0732">Signal</keyword>
<dbReference type="InterPro" id="IPR000914">
    <property type="entry name" value="SBP_5_dom"/>
</dbReference>
<evidence type="ECO:0000256" key="2">
    <source>
        <dbReference type="ARBA" id="ARBA00005695"/>
    </source>
</evidence>
<dbReference type="Pfam" id="PF00496">
    <property type="entry name" value="SBP_bac_5"/>
    <property type="match status" value="1"/>
</dbReference>
<comment type="similarity">
    <text evidence="2">Belongs to the bacterial solute-binding protein 5 family.</text>
</comment>
<dbReference type="Gene3D" id="3.10.105.10">
    <property type="entry name" value="Dipeptide-binding Protein, Domain 3"/>
    <property type="match status" value="1"/>
</dbReference>
<dbReference type="Gene3D" id="3.40.190.10">
    <property type="entry name" value="Periplasmic binding protein-like II"/>
    <property type="match status" value="1"/>
</dbReference>
<comment type="subcellular location">
    <subcellularLocation>
        <location evidence="1">Periplasm</location>
    </subcellularLocation>
</comment>
<dbReference type="GO" id="GO:1904680">
    <property type="term" value="F:peptide transmembrane transporter activity"/>
    <property type="evidence" value="ECO:0007669"/>
    <property type="project" value="TreeGrafter"/>
</dbReference>
<evidence type="ECO:0000256" key="4">
    <source>
        <dbReference type="SAM" id="SignalP"/>
    </source>
</evidence>
<feature type="domain" description="Solute-binding protein family 5" evidence="5">
    <location>
        <begin position="108"/>
        <end position="506"/>
    </location>
</feature>
<organism evidence="6 7">
    <name type="scientific">Pseudooceanicola sediminis</name>
    <dbReference type="NCBI Taxonomy" id="2211117"/>
    <lineage>
        <taxon>Bacteria</taxon>
        <taxon>Pseudomonadati</taxon>
        <taxon>Pseudomonadota</taxon>
        <taxon>Alphaproteobacteria</taxon>
        <taxon>Rhodobacterales</taxon>
        <taxon>Paracoccaceae</taxon>
        <taxon>Pseudooceanicola</taxon>
    </lineage>
</organism>
<dbReference type="PIRSF" id="PIRSF002741">
    <property type="entry name" value="MppA"/>
    <property type="match status" value="1"/>
</dbReference>
<evidence type="ECO:0000256" key="3">
    <source>
        <dbReference type="ARBA" id="ARBA00022729"/>
    </source>
</evidence>
<protein>
    <submittedName>
        <fullName evidence="6">ABC transporter substrate-binding protein</fullName>
    </submittedName>
</protein>
<dbReference type="EMBL" id="QWJJ01000001">
    <property type="protein sequence ID" value="RII40617.1"/>
    <property type="molecule type" value="Genomic_DNA"/>
</dbReference>
<evidence type="ECO:0000259" key="5">
    <source>
        <dbReference type="Pfam" id="PF00496"/>
    </source>
</evidence>
<dbReference type="GO" id="GO:0030288">
    <property type="term" value="C:outer membrane-bounded periplasmic space"/>
    <property type="evidence" value="ECO:0007669"/>
    <property type="project" value="TreeGrafter"/>
</dbReference>
<sequence length="609" mass="67757">MRADFFLNGPLKTLGIGLMTACSILATAAQAEPQHAIAMYGDPALPPDFVSLPYVNPDAPIGGTLVDGNTGGFDSLNPFIVRGTPPWQLRFLTHESLMYRSQDEPFTVYGLLAESVETGPNRDWVEFTLRPEAHFSDGSPVTAQDVIWSYETLGTDGNARYLGLWSSIDTIEQTGPRKVRLTFKTDNRELALVAGLLPILKKAQWQDKDFTKSGLTEIPVGSAPYVVDSFVAGRNVVLKRDPDYWGKDLPVRRGTNNIDTIRIEFYGDQNVLFEAFKAGNISFIREFNAEKWARDYDFPAVQRGDIIQTEIPSQRPSGITGFVMNTRRAPFDDIRVRDALIHAFNFEYINETITGGRQPRITSYFSHSELGMRAGPATGRVKELLEPYAAELPEGALEGYALPQGDGSARNRRNLAAAANELEAAGWTVTNGKRVNAAGQPLRFDILLRQGDQQNQSIIDIYLKALERLGIDARVTTVDDAQYTMRVQDFDFDMTDIRRQFSLSPGNEQRLYWGTATADEPGSRNLMGIRSPAADAMIDAMLQSRSTEDFTAAVRALDRILTTGRYVIPIFLFDTGRIAHVKDLTWSGKVPIYGDGVNFMPETWYFAGD</sequence>
<evidence type="ECO:0000313" key="7">
    <source>
        <dbReference type="Proteomes" id="UP000265848"/>
    </source>
</evidence>
<gene>
    <name evidence="6" type="ORF">DL237_00950</name>
</gene>
<dbReference type="GO" id="GO:0015833">
    <property type="term" value="P:peptide transport"/>
    <property type="evidence" value="ECO:0007669"/>
    <property type="project" value="TreeGrafter"/>
</dbReference>
<evidence type="ECO:0000256" key="1">
    <source>
        <dbReference type="ARBA" id="ARBA00004418"/>
    </source>
</evidence>
<dbReference type="RefSeq" id="WP_119397137.1">
    <property type="nucleotide sequence ID" value="NZ_QWJJ01000001.1"/>
</dbReference>
<feature type="signal peptide" evidence="4">
    <location>
        <begin position="1"/>
        <end position="31"/>
    </location>
</feature>
<dbReference type="CDD" id="cd08497">
    <property type="entry name" value="MbnE-like"/>
    <property type="match status" value="1"/>
</dbReference>
<dbReference type="InterPro" id="IPR039424">
    <property type="entry name" value="SBP_5"/>
</dbReference>
<dbReference type="Proteomes" id="UP000265848">
    <property type="component" value="Unassembled WGS sequence"/>
</dbReference>
<proteinExistence type="inferred from homology"/>
<reference evidence="6 7" key="1">
    <citation type="submission" date="2018-08" db="EMBL/GenBank/DDBJ databases">
        <title>Pseudooceanicola sediminis CY03 in the family Rhodobacteracea.</title>
        <authorList>
            <person name="Zhang Y.-J."/>
        </authorList>
    </citation>
    <scope>NUCLEOTIDE SEQUENCE [LARGE SCALE GENOMIC DNA]</scope>
    <source>
        <strain evidence="6 7">CY03</strain>
    </source>
</reference>
<dbReference type="GO" id="GO:0042884">
    <property type="term" value="P:microcin transport"/>
    <property type="evidence" value="ECO:0007669"/>
    <property type="project" value="TreeGrafter"/>
</dbReference>
<dbReference type="OrthoDB" id="9803988at2"/>
<name>A0A399J7X0_9RHOB</name>
<keyword evidence="7" id="KW-1185">Reference proteome</keyword>
<evidence type="ECO:0000313" key="6">
    <source>
        <dbReference type="EMBL" id="RII40617.1"/>
    </source>
</evidence>